<evidence type="ECO:0000256" key="2">
    <source>
        <dbReference type="ARBA" id="ARBA00022485"/>
    </source>
</evidence>
<sequence length="342" mass="39484">MDFTIWVTRRCNLSCKYCYEGNNKLAASMDIKTADKTIEFICKTIKKVDENINVIFHGGEPLLEYDLIKYFIKSLKENIDTRRINFGITTNGTIINDEIYKTLVNDFKYSLTISIDGNKLTHDLNRKYINGNGSYDEAIRTAVKLLKVRPDLRVRMTINTETVDSLYENILSLIENGFNYIAPAFDYYDKKWSLEKIKIIENEMKKIDKFINRKENIYSKIKVGLVDKDLFMKQKSGLCNGGYGAFNIDVNGDIYPCSVIVGDSKLMIGDIYTGIDYLKVETLKKIYSKENSTCYECSYKEFCTSNRCKLINKSLTGNFLEADPVVCNIENIKYKILKKYTN</sequence>
<dbReference type="PANTHER" id="PTHR43273">
    <property type="entry name" value="ANAEROBIC SULFATASE-MATURATING ENZYME HOMOLOG ASLB-RELATED"/>
    <property type="match status" value="1"/>
</dbReference>
<name>A0A174I6R4_9CLOT</name>
<evidence type="ECO:0000256" key="7">
    <source>
        <dbReference type="ARBA" id="ARBA00023601"/>
    </source>
</evidence>
<dbReference type="SFLD" id="SFLDS00029">
    <property type="entry name" value="Radical_SAM"/>
    <property type="match status" value="1"/>
</dbReference>
<keyword evidence="4" id="KW-0479">Metal-binding</keyword>
<dbReference type="AlphaFoldDB" id="A0A174I6R4"/>
<dbReference type="GO" id="GO:0032324">
    <property type="term" value="P:molybdopterin cofactor biosynthetic process"/>
    <property type="evidence" value="ECO:0007669"/>
    <property type="project" value="UniProtKB-ARBA"/>
</dbReference>
<dbReference type="InterPro" id="IPR058240">
    <property type="entry name" value="rSAM_sf"/>
</dbReference>
<comment type="cofactor">
    <cofactor evidence="1">
        <name>[4Fe-4S] cluster</name>
        <dbReference type="ChEBI" id="CHEBI:49883"/>
    </cofactor>
</comment>
<dbReference type="GeneID" id="83012183"/>
<dbReference type="GO" id="GO:0016491">
    <property type="term" value="F:oxidoreductase activity"/>
    <property type="evidence" value="ECO:0007669"/>
    <property type="project" value="InterPro"/>
</dbReference>
<evidence type="ECO:0000313" key="9">
    <source>
        <dbReference type="EMBL" id="CUO81746.1"/>
    </source>
</evidence>
<dbReference type="GO" id="GO:0046872">
    <property type="term" value="F:metal ion binding"/>
    <property type="evidence" value="ECO:0007669"/>
    <property type="project" value="UniProtKB-KW"/>
</dbReference>
<dbReference type="SUPFAM" id="SSF102114">
    <property type="entry name" value="Radical SAM enzymes"/>
    <property type="match status" value="1"/>
</dbReference>
<evidence type="ECO:0000313" key="10">
    <source>
        <dbReference type="Proteomes" id="UP000095558"/>
    </source>
</evidence>
<dbReference type="InterPro" id="IPR000385">
    <property type="entry name" value="MoaA_NifB_PqqE_Fe-S-bd_CS"/>
</dbReference>
<evidence type="ECO:0000256" key="4">
    <source>
        <dbReference type="ARBA" id="ARBA00022723"/>
    </source>
</evidence>
<dbReference type="Gene3D" id="3.20.20.70">
    <property type="entry name" value="Aldolase class I"/>
    <property type="match status" value="1"/>
</dbReference>
<dbReference type="RefSeq" id="WP_042398949.1">
    <property type="nucleotide sequence ID" value="NZ_CYZV01000058.1"/>
</dbReference>
<dbReference type="InterPro" id="IPR023885">
    <property type="entry name" value="4Fe4S-binding_SPASM_dom"/>
</dbReference>
<organism evidence="9 10">
    <name type="scientific">Clostridium disporicum</name>
    <dbReference type="NCBI Taxonomy" id="84024"/>
    <lineage>
        <taxon>Bacteria</taxon>
        <taxon>Bacillati</taxon>
        <taxon>Bacillota</taxon>
        <taxon>Clostridia</taxon>
        <taxon>Eubacteriales</taxon>
        <taxon>Clostridiaceae</taxon>
        <taxon>Clostridium</taxon>
    </lineage>
</organism>
<comment type="similarity">
    <text evidence="7">Belongs to the radical SAM superfamily. Anaerobic sulfatase-maturating enzyme family.</text>
</comment>
<keyword evidence="2" id="KW-0004">4Fe-4S</keyword>
<evidence type="ECO:0000256" key="1">
    <source>
        <dbReference type="ARBA" id="ARBA00001966"/>
    </source>
</evidence>
<protein>
    <submittedName>
        <fullName evidence="9">Radical SAM domain-containing protein</fullName>
    </submittedName>
</protein>
<dbReference type="InterPro" id="IPR013785">
    <property type="entry name" value="Aldolase_TIM"/>
</dbReference>
<evidence type="ECO:0000259" key="8">
    <source>
        <dbReference type="PROSITE" id="PS51918"/>
    </source>
</evidence>
<dbReference type="InterPro" id="IPR006638">
    <property type="entry name" value="Elp3/MiaA/NifB-like_rSAM"/>
</dbReference>
<dbReference type="SFLD" id="SFLDG01386">
    <property type="entry name" value="main_SPASM_domain-containing"/>
    <property type="match status" value="1"/>
</dbReference>
<dbReference type="GO" id="GO:0051539">
    <property type="term" value="F:4 iron, 4 sulfur cluster binding"/>
    <property type="evidence" value="ECO:0007669"/>
    <property type="project" value="UniProtKB-KW"/>
</dbReference>
<dbReference type="PANTHER" id="PTHR43273:SF3">
    <property type="entry name" value="ANAEROBIC SULFATASE-MATURATING ENZYME HOMOLOG ASLB-RELATED"/>
    <property type="match status" value="1"/>
</dbReference>
<keyword evidence="3" id="KW-0949">S-adenosyl-L-methionine</keyword>
<reference evidence="9 10" key="1">
    <citation type="submission" date="2015-09" db="EMBL/GenBank/DDBJ databases">
        <authorList>
            <consortium name="Pathogen Informatics"/>
        </authorList>
    </citation>
    <scope>NUCLEOTIDE SEQUENCE [LARGE SCALE GENOMIC DNA]</scope>
    <source>
        <strain evidence="9 10">2789STDY5834855</strain>
    </source>
</reference>
<evidence type="ECO:0000256" key="3">
    <source>
        <dbReference type="ARBA" id="ARBA00022691"/>
    </source>
</evidence>
<keyword evidence="5" id="KW-0408">Iron</keyword>
<dbReference type="PROSITE" id="PS51918">
    <property type="entry name" value="RADICAL_SAM"/>
    <property type="match status" value="1"/>
</dbReference>
<evidence type="ECO:0000256" key="6">
    <source>
        <dbReference type="ARBA" id="ARBA00023014"/>
    </source>
</evidence>
<gene>
    <name evidence="9" type="primary">ydeM_2</name>
    <name evidence="9" type="ORF">ERS852470_03452</name>
</gene>
<dbReference type="InterPro" id="IPR023867">
    <property type="entry name" value="Sulphatase_maturase_rSAM"/>
</dbReference>
<keyword evidence="6" id="KW-0411">Iron-sulfur</keyword>
<dbReference type="EMBL" id="CYZV01000058">
    <property type="protein sequence ID" value="CUO81746.1"/>
    <property type="molecule type" value="Genomic_DNA"/>
</dbReference>
<evidence type="ECO:0000256" key="5">
    <source>
        <dbReference type="ARBA" id="ARBA00023004"/>
    </source>
</evidence>
<feature type="domain" description="Radical SAM core" evidence="8">
    <location>
        <begin position="1"/>
        <end position="222"/>
    </location>
</feature>
<dbReference type="InterPro" id="IPR007197">
    <property type="entry name" value="rSAM"/>
</dbReference>
<dbReference type="SMART" id="SM00729">
    <property type="entry name" value="Elp3"/>
    <property type="match status" value="1"/>
</dbReference>
<proteinExistence type="inferred from homology"/>
<dbReference type="CDD" id="cd01335">
    <property type="entry name" value="Radical_SAM"/>
    <property type="match status" value="1"/>
</dbReference>
<dbReference type="SFLD" id="SFLDG01067">
    <property type="entry name" value="SPASM/twitch_domain_containing"/>
    <property type="match status" value="1"/>
</dbReference>
<dbReference type="NCBIfam" id="TIGR04085">
    <property type="entry name" value="rSAM_more_4Fe4S"/>
    <property type="match status" value="1"/>
</dbReference>
<accession>A0A174I6R4</accession>
<dbReference type="Pfam" id="PF04055">
    <property type="entry name" value="Radical_SAM"/>
    <property type="match status" value="1"/>
</dbReference>
<dbReference type="PROSITE" id="PS01305">
    <property type="entry name" value="MOAA_NIFB_PQQE"/>
    <property type="match status" value="1"/>
</dbReference>
<dbReference type="SFLD" id="SFLDG01384">
    <property type="entry name" value="thioether_bond_formation_requi"/>
    <property type="match status" value="1"/>
</dbReference>
<dbReference type="Proteomes" id="UP000095558">
    <property type="component" value="Unassembled WGS sequence"/>
</dbReference>